<evidence type="ECO:0000259" key="1">
    <source>
        <dbReference type="Pfam" id="PF04248"/>
    </source>
</evidence>
<accession>A0A9X3NDG3</accession>
<dbReference type="PANTHER" id="PTHR34310:SF9">
    <property type="entry name" value="BLR5716 PROTEIN"/>
    <property type="match status" value="1"/>
</dbReference>
<protein>
    <submittedName>
        <fullName evidence="2">DUF427 domain-containing protein</fullName>
    </submittedName>
</protein>
<organism evidence="2 3">
    <name type="scientific">Solirubrobacter phytolaccae</name>
    <dbReference type="NCBI Taxonomy" id="1404360"/>
    <lineage>
        <taxon>Bacteria</taxon>
        <taxon>Bacillati</taxon>
        <taxon>Actinomycetota</taxon>
        <taxon>Thermoleophilia</taxon>
        <taxon>Solirubrobacterales</taxon>
        <taxon>Solirubrobacteraceae</taxon>
        <taxon>Solirubrobacter</taxon>
    </lineage>
</organism>
<comment type="caution">
    <text evidence="2">The sequence shown here is derived from an EMBL/GenBank/DDBJ whole genome shotgun (WGS) entry which is preliminary data.</text>
</comment>
<feature type="domain" description="DUF427" evidence="1">
    <location>
        <begin position="150"/>
        <end position="237"/>
    </location>
</feature>
<dbReference type="InterPro" id="IPR007361">
    <property type="entry name" value="DUF427"/>
</dbReference>
<dbReference type="EMBL" id="JAPDDP010000042">
    <property type="protein sequence ID" value="MDA0182842.1"/>
    <property type="molecule type" value="Genomic_DNA"/>
</dbReference>
<keyword evidence="3" id="KW-1185">Reference proteome</keyword>
<dbReference type="PANTHER" id="PTHR34310">
    <property type="entry name" value="DUF427 DOMAIN PROTEIN (AFU_ORTHOLOGUE AFUA_3G02220)"/>
    <property type="match status" value="1"/>
</dbReference>
<name>A0A9X3NDG3_9ACTN</name>
<dbReference type="Proteomes" id="UP001147653">
    <property type="component" value="Unassembled WGS sequence"/>
</dbReference>
<evidence type="ECO:0000313" key="2">
    <source>
        <dbReference type="EMBL" id="MDA0182842.1"/>
    </source>
</evidence>
<dbReference type="AlphaFoldDB" id="A0A9X3NDG3"/>
<gene>
    <name evidence="2" type="ORF">OJ997_21195</name>
</gene>
<dbReference type="InterPro" id="IPR038694">
    <property type="entry name" value="DUF427_sf"/>
</dbReference>
<sequence length="265" mass="29095">MSIRTRDLLFEAGLRHEPTAKRVRAELDGATVVDSTDALLVWEPRRVVPSYAVPAADLALAVAIAPGSADVPDGLLHPGIPFAAHTAPGEPLTLGGREHAGFRLTDPDLDGYVLLDFDAFDAWREEDEPIHGHPRDPFARVDVRVSARPVRIALDGTVLAESTRARLLFETLVPTRFYLPREDVRLPLQPSARHSYCPYKGEASYWSAGAHADIAWSYETPLPDLTVIAGLVAFWDERVDVFVDGELRGAPRGAVADAMRDEFDL</sequence>
<dbReference type="Gene3D" id="2.170.150.40">
    <property type="entry name" value="Domain of unknown function (DUF427)"/>
    <property type="match status" value="2"/>
</dbReference>
<dbReference type="Pfam" id="PF04248">
    <property type="entry name" value="NTP_transf_9"/>
    <property type="match status" value="1"/>
</dbReference>
<evidence type="ECO:0000313" key="3">
    <source>
        <dbReference type="Proteomes" id="UP001147653"/>
    </source>
</evidence>
<reference evidence="2" key="1">
    <citation type="submission" date="2022-10" db="EMBL/GenBank/DDBJ databases">
        <title>The WGS of Solirubrobacter phytolaccae KCTC 29190.</title>
        <authorList>
            <person name="Jiang Z."/>
        </authorList>
    </citation>
    <scope>NUCLEOTIDE SEQUENCE</scope>
    <source>
        <strain evidence="2">KCTC 29190</strain>
    </source>
</reference>
<dbReference type="RefSeq" id="WP_270027225.1">
    <property type="nucleotide sequence ID" value="NZ_JAPDDP010000042.1"/>
</dbReference>
<proteinExistence type="predicted"/>